<dbReference type="SUPFAM" id="SSF50685">
    <property type="entry name" value="Barwin-like endoglucanases"/>
    <property type="match status" value="1"/>
</dbReference>
<dbReference type="PROSITE" id="PS51257">
    <property type="entry name" value="PROKAR_LIPOPROTEIN"/>
    <property type="match status" value="1"/>
</dbReference>
<comment type="function">
    <text evidence="4">Lytic transglycosylase with a strong preference for naked glycan strands that lack stem peptides.</text>
</comment>
<dbReference type="HAMAP" id="MF_02071">
    <property type="entry name" value="RlpA"/>
    <property type="match status" value="1"/>
</dbReference>
<evidence type="ECO:0000259" key="8">
    <source>
        <dbReference type="PROSITE" id="PS51724"/>
    </source>
</evidence>
<protein>
    <recommendedName>
        <fullName evidence="4">Endolytic peptidoglycan transglycosylase RlpA</fullName>
        <ecNumber evidence="4">4.2.2.-</ecNumber>
    </recommendedName>
</protein>
<comment type="subcellular location">
    <subcellularLocation>
        <location evidence="4">Cell membrane</location>
        <topology evidence="4">Lipid-anchor</topology>
    </subcellularLocation>
</comment>
<evidence type="ECO:0000256" key="5">
    <source>
        <dbReference type="RuleBase" id="RU003495"/>
    </source>
</evidence>
<feature type="region of interest" description="Disordered" evidence="6">
    <location>
        <begin position="218"/>
        <end position="237"/>
    </location>
</feature>
<organism evidence="9 10">
    <name type="scientific">Paraglaciecola mesophila</name>
    <dbReference type="NCBI Taxonomy" id="197222"/>
    <lineage>
        <taxon>Bacteria</taxon>
        <taxon>Pseudomonadati</taxon>
        <taxon>Pseudomonadota</taxon>
        <taxon>Gammaproteobacteria</taxon>
        <taxon>Alteromonadales</taxon>
        <taxon>Alteromonadaceae</taxon>
        <taxon>Paraglaciecola</taxon>
    </lineage>
</organism>
<reference evidence="9 10" key="1">
    <citation type="submission" date="2024-03" db="EMBL/GenBank/DDBJ databases">
        <title>Community enrichment and isolation of bacterial strains for fucoidan degradation.</title>
        <authorList>
            <person name="Sichert A."/>
        </authorList>
    </citation>
    <scope>NUCLEOTIDE SEQUENCE [LARGE SCALE GENOMIC DNA]</scope>
    <source>
        <strain evidence="9 10">AS12</strain>
    </source>
</reference>
<evidence type="ECO:0000256" key="1">
    <source>
        <dbReference type="ARBA" id="ARBA00022729"/>
    </source>
</evidence>
<keyword evidence="4" id="KW-0564">Palmitate</keyword>
<comment type="similarity">
    <text evidence="4 5">Belongs to the RlpA family.</text>
</comment>
<dbReference type="NCBIfam" id="TIGR00413">
    <property type="entry name" value="rlpA"/>
    <property type="match status" value="1"/>
</dbReference>
<keyword evidence="2 4" id="KW-0456">Lyase</keyword>
<keyword evidence="3 4" id="KW-0961">Cell wall biogenesis/degradation</keyword>
<keyword evidence="4" id="KW-0472">Membrane</keyword>
<dbReference type="RefSeq" id="WP_342880682.1">
    <property type="nucleotide sequence ID" value="NZ_JBBMQS010000001.1"/>
</dbReference>
<name>A0ABU9SQJ2_9ALTE</name>
<keyword evidence="10" id="KW-1185">Reference proteome</keyword>
<gene>
    <name evidence="4" type="primary">rlpA</name>
    <name evidence="9" type="ORF">WNY77_01855</name>
</gene>
<dbReference type="Proteomes" id="UP001461163">
    <property type="component" value="Unassembled WGS sequence"/>
</dbReference>
<dbReference type="InterPro" id="IPR034718">
    <property type="entry name" value="RlpA"/>
</dbReference>
<evidence type="ECO:0000256" key="2">
    <source>
        <dbReference type="ARBA" id="ARBA00023239"/>
    </source>
</evidence>
<dbReference type="Gene3D" id="3.30.70.1070">
    <property type="entry name" value="Sporulation related repeat"/>
    <property type="match status" value="1"/>
</dbReference>
<sequence>MSLKYAFLIMLLTFIAACSNSLSSNSSRYSQHKDSAPSAIKDGIKFDDAEPVYEPYALANLRSYSVLGKHYTPLKTGKGYSATGGASWYGQKFHGHLTSNGESYDMYAMSGAHKTLPLPSYVKVTNLKNGREAIVRVNDRGPFHDKRIIDLSYAAAMKLGMLSTGTTQVKLEVIHIDEAGMQTVGDGLSEPPTPLKDDAVLNDNVQISQVPRVPALGTASATSPAMNSSSAAPATPIVTPTEIPTQEKVFIQIAALSNDQRITKIGNALASLYQVPFVAPLEEGLYRLRLGPFTSEHEALGILNQLRKSGYSDAYKFYPSN</sequence>
<dbReference type="CDD" id="cd22268">
    <property type="entry name" value="DPBB_RlpA-like"/>
    <property type="match status" value="1"/>
</dbReference>
<comment type="caution">
    <text evidence="9">The sequence shown here is derived from an EMBL/GenBank/DDBJ whole genome shotgun (WGS) entry which is preliminary data.</text>
</comment>
<evidence type="ECO:0000256" key="7">
    <source>
        <dbReference type="SAM" id="SignalP"/>
    </source>
</evidence>
<evidence type="ECO:0000313" key="9">
    <source>
        <dbReference type="EMBL" id="MEM5496132.1"/>
    </source>
</evidence>
<dbReference type="InterPro" id="IPR012997">
    <property type="entry name" value="RplA"/>
</dbReference>
<feature type="domain" description="SPOR" evidence="8">
    <location>
        <begin position="243"/>
        <end position="319"/>
    </location>
</feature>
<accession>A0ABU9SQJ2</accession>
<keyword evidence="4" id="KW-1003">Cell membrane</keyword>
<dbReference type="SUPFAM" id="SSF110997">
    <property type="entry name" value="Sporulation related repeat"/>
    <property type="match status" value="1"/>
</dbReference>
<evidence type="ECO:0000256" key="4">
    <source>
        <dbReference type="HAMAP-Rule" id="MF_02071"/>
    </source>
</evidence>
<dbReference type="Pfam" id="PF05036">
    <property type="entry name" value="SPOR"/>
    <property type="match status" value="1"/>
</dbReference>
<dbReference type="EC" id="4.2.2.-" evidence="4"/>
<dbReference type="InterPro" id="IPR007730">
    <property type="entry name" value="SPOR-like_dom"/>
</dbReference>
<dbReference type="PANTHER" id="PTHR34183:SF1">
    <property type="entry name" value="ENDOLYTIC PEPTIDOGLYCAN TRANSGLYCOSYLASE RLPA"/>
    <property type="match status" value="1"/>
</dbReference>
<keyword evidence="4" id="KW-0449">Lipoprotein</keyword>
<dbReference type="InterPro" id="IPR036908">
    <property type="entry name" value="RlpA-like_sf"/>
</dbReference>
<keyword evidence="1 7" id="KW-0732">Signal</keyword>
<dbReference type="Gene3D" id="2.40.40.10">
    <property type="entry name" value="RlpA-like domain"/>
    <property type="match status" value="1"/>
</dbReference>
<dbReference type="InterPro" id="IPR036680">
    <property type="entry name" value="SPOR-like_sf"/>
</dbReference>
<evidence type="ECO:0000313" key="10">
    <source>
        <dbReference type="Proteomes" id="UP001461163"/>
    </source>
</evidence>
<dbReference type="InterPro" id="IPR009009">
    <property type="entry name" value="RlpA-like_DPBB"/>
</dbReference>
<dbReference type="Pfam" id="PF03330">
    <property type="entry name" value="DPBB_1"/>
    <property type="match status" value="1"/>
</dbReference>
<feature type="chain" id="PRO_5046907061" description="Endolytic peptidoglycan transglycosylase RlpA" evidence="7">
    <location>
        <begin position="24"/>
        <end position="321"/>
    </location>
</feature>
<evidence type="ECO:0000256" key="3">
    <source>
        <dbReference type="ARBA" id="ARBA00023316"/>
    </source>
</evidence>
<dbReference type="PROSITE" id="PS51724">
    <property type="entry name" value="SPOR"/>
    <property type="match status" value="1"/>
</dbReference>
<feature type="signal peptide" evidence="7">
    <location>
        <begin position="1"/>
        <end position="23"/>
    </location>
</feature>
<feature type="compositionally biased region" description="Low complexity" evidence="6">
    <location>
        <begin position="218"/>
        <end position="236"/>
    </location>
</feature>
<proteinExistence type="inferred from homology"/>
<dbReference type="PANTHER" id="PTHR34183">
    <property type="entry name" value="ENDOLYTIC PEPTIDOGLYCAN TRANSGLYCOSYLASE RLPA"/>
    <property type="match status" value="1"/>
</dbReference>
<evidence type="ECO:0000256" key="6">
    <source>
        <dbReference type="SAM" id="MobiDB-lite"/>
    </source>
</evidence>
<dbReference type="EMBL" id="JBBMQS010000001">
    <property type="protein sequence ID" value="MEM5496132.1"/>
    <property type="molecule type" value="Genomic_DNA"/>
</dbReference>